<comment type="caution">
    <text evidence="14">The sequence shown here is derived from an EMBL/GenBank/DDBJ whole genome shotgun (WGS) entry which is preliminary data.</text>
</comment>
<dbReference type="CDD" id="cd12912">
    <property type="entry name" value="PDC2_MCP_like"/>
    <property type="match status" value="1"/>
</dbReference>
<sequence>MNQTKSNLKKLIKKKRTTNQDKSEKKSFALSIKNRLIFSFLIILLLPTAILGYFSFQKSNQELTKQIVENSKQSVEFIDNELDTLIQTSFEDLDYLSKTLTDDMVEGFESPAIREVIDPIKAVKKEYDYVQYVTGDGQLLNSPQQEFSADFDVTERAWYQDALANSGTALVNKPIISQDGKVIVVPSKSAEDGIGVVSIVLSLSNLAAQVNDIVIGQNGYVMIIDEEGKYLTHPTEEIGTESTEPFVSEILNQQSGNLSFKSNGTSEMAIFTTNERTGWKIVGIIDKDEIAEHSEGIFITMIVIIIASLIVGMLVVFGIIRSIHIPLSRLMKATKKVADGDLRENVIVSSSDELGQLSKSVNQMTENLRNLIGQVQQNSDAVLSTSEELSVSAEQTQETADQISHSVQEISSGTELQVSHAKEFQKATTEISSKMTHAAGNVDQVTELSNSTNEKAANGNEVVAKTVKQMDVIQHTVHNTSEVVKTLGEKTGEISNIVTLITDIAGQTNLLALNAAIEAARAGSEGKGFAVVADEVRKLAEQSGAAAGKIKSIIEEVQSEAVNAVQSIEKGNTVVNEGIEMIHLTGQTFNDITKSIEQMASEVIEVSEIVKQVNISSENMEKMADGVADTAQLSADNTQTVAASAEEQSAAMEEVSASAETLSKMAQELKNVIGKFKY</sequence>
<evidence type="ECO:0000256" key="8">
    <source>
        <dbReference type="ARBA" id="ARBA00029447"/>
    </source>
</evidence>
<evidence type="ECO:0000256" key="4">
    <source>
        <dbReference type="ARBA" id="ARBA00022692"/>
    </source>
</evidence>
<evidence type="ECO:0000256" key="11">
    <source>
        <dbReference type="SAM" id="Phobius"/>
    </source>
</evidence>
<dbReference type="SMART" id="SM00304">
    <property type="entry name" value="HAMP"/>
    <property type="match status" value="1"/>
</dbReference>
<comment type="similarity">
    <text evidence="8">Belongs to the methyl-accepting chemotaxis (MCP) protein family.</text>
</comment>
<keyword evidence="3" id="KW-0145">Chemotaxis</keyword>
<evidence type="ECO:0000313" key="14">
    <source>
        <dbReference type="EMBL" id="MFC4402517.1"/>
    </source>
</evidence>
<dbReference type="Pfam" id="PF00015">
    <property type="entry name" value="MCPsignal"/>
    <property type="match status" value="1"/>
</dbReference>
<dbReference type="Gene3D" id="3.30.450.20">
    <property type="entry name" value="PAS domain"/>
    <property type="match status" value="2"/>
</dbReference>
<feature type="transmembrane region" description="Helical" evidence="11">
    <location>
        <begin position="36"/>
        <end position="56"/>
    </location>
</feature>
<gene>
    <name evidence="14" type="ORF">ACFOY7_05475</name>
</gene>
<keyword evidence="2" id="KW-1003">Cell membrane</keyword>
<evidence type="ECO:0000256" key="9">
    <source>
        <dbReference type="PROSITE-ProRule" id="PRU00284"/>
    </source>
</evidence>
<dbReference type="SUPFAM" id="SSF58104">
    <property type="entry name" value="Methyl-accepting chemotaxis protein (MCP) signaling domain"/>
    <property type="match status" value="1"/>
</dbReference>
<dbReference type="PROSITE" id="PS50885">
    <property type="entry name" value="HAMP"/>
    <property type="match status" value="1"/>
</dbReference>
<keyword evidence="6 11" id="KW-0472">Membrane</keyword>
<dbReference type="Pfam" id="PF00672">
    <property type="entry name" value="HAMP"/>
    <property type="match status" value="1"/>
</dbReference>
<proteinExistence type="inferred from homology"/>
<dbReference type="InterPro" id="IPR004089">
    <property type="entry name" value="MCPsignal_dom"/>
</dbReference>
<feature type="domain" description="HAMP" evidence="13">
    <location>
        <begin position="321"/>
        <end position="373"/>
    </location>
</feature>
<dbReference type="CDD" id="cd11386">
    <property type="entry name" value="MCP_signal"/>
    <property type="match status" value="1"/>
</dbReference>
<dbReference type="Gene3D" id="1.10.287.950">
    <property type="entry name" value="Methyl-accepting chemotaxis protein"/>
    <property type="match status" value="1"/>
</dbReference>
<dbReference type="PANTHER" id="PTHR32089:SF112">
    <property type="entry name" value="LYSOZYME-LIKE PROTEIN-RELATED"/>
    <property type="match status" value="1"/>
</dbReference>
<evidence type="ECO:0000256" key="1">
    <source>
        <dbReference type="ARBA" id="ARBA00004651"/>
    </source>
</evidence>
<keyword evidence="4 11" id="KW-0812">Transmembrane</keyword>
<dbReference type="Pfam" id="PF02743">
    <property type="entry name" value="dCache_1"/>
    <property type="match status" value="1"/>
</dbReference>
<feature type="transmembrane region" description="Helical" evidence="11">
    <location>
        <begin position="297"/>
        <end position="320"/>
    </location>
</feature>
<evidence type="ECO:0000256" key="3">
    <source>
        <dbReference type="ARBA" id="ARBA00022500"/>
    </source>
</evidence>
<keyword evidence="15" id="KW-1185">Reference proteome</keyword>
<dbReference type="Gene3D" id="1.10.8.500">
    <property type="entry name" value="HAMP domain in histidine kinase"/>
    <property type="match status" value="1"/>
</dbReference>
<dbReference type="InterPro" id="IPR033479">
    <property type="entry name" value="dCache_1"/>
</dbReference>
<comment type="subcellular location">
    <subcellularLocation>
        <location evidence="1">Cell membrane</location>
        <topology evidence="1">Multi-pass membrane protein</topology>
    </subcellularLocation>
</comment>
<organism evidence="14 15">
    <name type="scientific">Gracilibacillus xinjiangensis</name>
    <dbReference type="NCBI Taxonomy" id="1193282"/>
    <lineage>
        <taxon>Bacteria</taxon>
        <taxon>Bacillati</taxon>
        <taxon>Bacillota</taxon>
        <taxon>Bacilli</taxon>
        <taxon>Bacillales</taxon>
        <taxon>Bacillaceae</taxon>
        <taxon>Gracilibacillus</taxon>
    </lineage>
</organism>
<dbReference type="CDD" id="cd06225">
    <property type="entry name" value="HAMP"/>
    <property type="match status" value="1"/>
</dbReference>
<reference evidence="15" key="1">
    <citation type="journal article" date="2019" name="Int. J. Syst. Evol. Microbiol.">
        <title>The Global Catalogue of Microorganisms (GCM) 10K type strain sequencing project: providing services to taxonomists for standard genome sequencing and annotation.</title>
        <authorList>
            <consortium name="The Broad Institute Genomics Platform"/>
            <consortium name="The Broad Institute Genome Sequencing Center for Infectious Disease"/>
            <person name="Wu L."/>
            <person name="Ma J."/>
        </authorList>
    </citation>
    <scope>NUCLEOTIDE SEQUENCE [LARGE SCALE GENOMIC DNA]</scope>
    <source>
        <strain evidence="15">CCUG 37865</strain>
    </source>
</reference>
<evidence type="ECO:0000259" key="12">
    <source>
        <dbReference type="PROSITE" id="PS50111"/>
    </source>
</evidence>
<dbReference type="CDD" id="cd12914">
    <property type="entry name" value="PDC1_DGC_like"/>
    <property type="match status" value="1"/>
</dbReference>
<feature type="region of interest" description="Disordered" evidence="10">
    <location>
        <begin position="1"/>
        <end position="20"/>
    </location>
</feature>
<name>A0ABV8WSF0_9BACI</name>
<dbReference type="InterPro" id="IPR003660">
    <property type="entry name" value="HAMP_dom"/>
</dbReference>
<dbReference type="PANTHER" id="PTHR32089">
    <property type="entry name" value="METHYL-ACCEPTING CHEMOTAXIS PROTEIN MCPB"/>
    <property type="match status" value="1"/>
</dbReference>
<evidence type="ECO:0000256" key="5">
    <source>
        <dbReference type="ARBA" id="ARBA00022989"/>
    </source>
</evidence>
<dbReference type="EMBL" id="JBHSDT010000004">
    <property type="protein sequence ID" value="MFC4402517.1"/>
    <property type="molecule type" value="Genomic_DNA"/>
</dbReference>
<evidence type="ECO:0000256" key="2">
    <source>
        <dbReference type="ARBA" id="ARBA00022475"/>
    </source>
</evidence>
<evidence type="ECO:0000313" key="15">
    <source>
        <dbReference type="Proteomes" id="UP001595882"/>
    </source>
</evidence>
<feature type="compositionally biased region" description="Basic residues" evidence="10">
    <location>
        <begin position="7"/>
        <end position="17"/>
    </location>
</feature>
<dbReference type="Proteomes" id="UP001595882">
    <property type="component" value="Unassembled WGS sequence"/>
</dbReference>
<dbReference type="SMART" id="SM00283">
    <property type="entry name" value="MA"/>
    <property type="match status" value="1"/>
</dbReference>
<feature type="domain" description="Methyl-accepting transducer" evidence="12">
    <location>
        <begin position="392"/>
        <end position="663"/>
    </location>
</feature>
<evidence type="ECO:0000256" key="10">
    <source>
        <dbReference type="SAM" id="MobiDB-lite"/>
    </source>
</evidence>
<dbReference type="PROSITE" id="PS50111">
    <property type="entry name" value="CHEMOTAXIS_TRANSDUC_2"/>
    <property type="match status" value="1"/>
</dbReference>
<accession>A0ABV8WSF0</accession>
<keyword evidence="7 9" id="KW-0807">Transducer</keyword>
<dbReference type="RefSeq" id="WP_390250184.1">
    <property type="nucleotide sequence ID" value="NZ_JBHSDT010000004.1"/>
</dbReference>
<keyword evidence="5 11" id="KW-1133">Transmembrane helix</keyword>
<protein>
    <submittedName>
        <fullName evidence="14">Methyl-accepting chemotaxis protein</fullName>
    </submittedName>
</protein>
<evidence type="ECO:0000259" key="13">
    <source>
        <dbReference type="PROSITE" id="PS50885"/>
    </source>
</evidence>
<evidence type="ECO:0000256" key="7">
    <source>
        <dbReference type="ARBA" id="ARBA00023224"/>
    </source>
</evidence>
<evidence type="ECO:0000256" key="6">
    <source>
        <dbReference type="ARBA" id="ARBA00023136"/>
    </source>
</evidence>